<gene>
    <name evidence="2" type="ORF">H4R20_006025</name>
</gene>
<organism evidence="2 3">
    <name type="scientific">Coemansia guatemalensis</name>
    <dbReference type="NCBI Taxonomy" id="2761395"/>
    <lineage>
        <taxon>Eukaryota</taxon>
        <taxon>Fungi</taxon>
        <taxon>Fungi incertae sedis</taxon>
        <taxon>Zoopagomycota</taxon>
        <taxon>Kickxellomycotina</taxon>
        <taxon>Kickxellomycetes</taxon>
        <taxon>Kickxellales</taxon>
        <taxon>Kickxellaceae</taxon>
        <taxon>Coemansia</taxon>
    </lineage>
</organism>
<sequence length="735" mass="79934">SKADIRDFADGPIRRRIRLVLVQIYELFDRTPMIYKVLEGKRSLENSTGAQSQLDRKLNTLWAELKTKCSLLIVDKDNMQEAADRPQHIELDGSSSRITSVQSRVGAIMEEIANNCIILWEQFEISIRGLVFVDSGRSTVEAMLRRGDSQDSRETSRRILRELLDAYLVQPDLYKAAIRDMVDSIAGGSRDDARLVVSELKERHVLPGVMFRTLATGIQQEDSVDDTAGLLSEIFRRGAAAWIGRRANGARPKYAAAGDTIRAAMYRRFYEMKRLERQRGVAAFARGVAGLIGYLQLNVGEADYKFLAAASEVAADARSAAVCVALLMGLAVFSTETNAQYILDAFVKMSTTTADTEIDRVLVALRAEDIKGASKLVTDVLAMDFGFPNERLFGLKERIEKSKERFFSDRAIARRLVARSIEEVTKTTAQGQQYADTVQLGLQHGIFEANGVDVGPWVGSLVRAASAAAANEMGGLIKAYVAAVFRSAVITPISEAFLWQTFAARRISDATGRQAPPAQVLGLLYILHYNARVLAQGSGDSGVGATLGKRAAESSVDSPPTQGSALGAASRPGSAGPGQQSLVGGGNGTFRRGEYSDQLIDSVPVSWILQSVRRSAQYQRIWPELVAMATAQHPDQLEVESELQREGAEDEECRESQRVEEGLDGMNDLVGPSPSARLDLLRSADLPSGLDDLGPHAALRLQQAVEAHARLPAAVRMATCGQFAERLCKAGVAGA</sequence>
<reference evidence="2" key="1">
    <citation type="submission" date="2022-07" db="EMBL/GenBank/DDBJ databases">
        <title>Phylogenomic reconstructions and comparative analyses of Kickxellomycotina fungi.</title>
        <authorList>
            <person name="Reynolds N.K."/>
            <person name="Stajich J.E."/>
            <person name="Barry K."/>
            <person name="Grigoriev I.V."/>
            <person name="Crous P."/>
            <person name="Smith M.E."/>
        </authorList>
    </citation>
    <scope>NUCLEOTIDE SEQUENCE</scope>
    <source>
        <strain evidence="2">NRRL 1565</strain>
    </source>
</reference>
<name>A0A9W8LQL2_9FUNG</name>
<dbReference type="OrthoDB" id="3363059at2759"/>
<evidence type="ECO:0000313" key="3">
    <source>
        <dbReference type="Proteomes" id="UP001140094"/>
    </source>
</evidence>
<keyword evidence="3" id="KW-1185">Reference proteome</keyword>
<evidence type="ECO:0000256" key="1">
    <source>
        <dbReference type="SAM" id="MobiDB-lite"/>
    </source>
</evidence>
<dbReference type="AlphaFoldDB" id="A0A9W8LQL2"/>
<dbReference type="EMBL" id="JANBUO010002329">
    <property type="protein sequence ID" value="KAJ2795022.1"/>
    <property type="molecule type" value="Genomic_DNA"/>
</dbReference>
<dbReference type="InterPro" id="IPR029321">
    <property type="entry name" value="INTS2"/>
</dbReference>
<dbReference type="GO" id="GO:0034472">
    <property type="term" value="P:snRNA 3'-end processing"/>
    <property type="evidence" value="ECO:0007669"/>
    <property type="project" value="TreeGrafter"/>
</dbReference>
<evidence type="ECO:0000313" key="2">
    <source>
        <dbReference type="EMBL" id="KAJ2795022.1"/>
    </source>
</evidence>
<comment type="caution">
    <text evidence="2">The sequence shown here is derived from an EMBL/GenBank/DDBJ whole genome shotgun (WGS) entry which is preliminary data.</text>
</comment>
<dbReference type="PANTHER" id="PTHR28608">
    <property type="entry name" value="INTEGRATOR COMPLEX SUBUNIT 2"/>
    <property type="match status" value="1"/>
</dbReference>
<feature type="compositionally biased region" description="Low complexity" evidence="1">
    <location>
        <begin position="563"/>
        <end position="578"/>
    </location>
</feature>
<dbReference type="PANTHER" id="PTHR28608:SF1">
    <property type="entry name" value="INTEGRATOR COMPLEX SUBUNIT 2"/>
    <property type="match status" value="1"/>
</dbReference>
<feature type="non-terminal residue" evidence="2">
    <location>
        <position position="735"/>
    </location>
</feature>
<protein>
    <submittedName>
        <fullName evidence="2">Uncharacterized protein</fullName>
    </submittedName>
</protein>
<feature type="non-terminal residue" evidence="2">
    <location>
        <position position="1"/>
    </location>
</feature>
<proteinExistence type="predicted"/>
<feature type="region of interest" description="Disordered" evidence="1">
    <location>
        <begin position="550"/>
        <end position="588"/>
    </location>
</feature>
<accession>A0A9W8LQL2</accession>
<dbReference type="Proteomes" id="UP001140094">
    <property type="component" value="Unassembled WGS sequence"/>
</dbReference>
<dbReference type="GO" id="GO:0032039">
    <property type="term" value="C:integrator complex"/>
    <property type="evidence" value="ECO:0007669"/>
    <property type="project" value="InterPro"/>
</dbReference>